<organism evidence="16 17">
    <name type="scientific">Oryza rufipogon</name>
    <name type="common">Brownbeard rice</name>
    <name type="synonym">Asian wild rice</name>
    <dbReference type="NCBI Taxonomy" id="4529"/>
    <lineage>
        <taxon>Eukaryota</taxon>
        <taxon>Viridiplantae</taxon>
        <taxon>Streptophyta</taxon>
        <taxon>Embryophyta</taxon>
        <taxon>Tracheophyta</taxon>
        <taxon>Spermatophyta</taxon>
        <taxon>Magnoliopsida</taxon>
        <taxon>Liliopsida</taxon>
        <taxon>Poales</taxon>
        <taxon>Poaceae</taxon>
        <taxon>BOP clade</taxon>
        <taxon>Oryzoideae</taxon>
        <taxon>Oryzeae</taxon>
        <taxon>Oryzinae</taxon>
        <taxon>Oryza</taxon>
    </lineage>
</organism>
<name>A0A0E0NA40_ORYRU</name>
<evidence type="ECO:0000256" key="11">
    <source>
        <dbReference type="ARBA" id="ARBA00023136"/>
    </source>
</evidence>
<keyword evidence="11" id="KW-0472">Membrane</keyword>
<evidence type="ECO:0000256" key="6">
    <source>
        <dbReference type="ARBA" id="ARBA00022692"/>
    </source>
</evidence>
<evidence type="ECO:0000256" key="4">
    <source>
        <dbReference type="ARBA" id="ARBA00022614"/>
    </source>
</evidence>
<dbReference type="AlphaFoldDB" id="A0A0E0NA40"/>
<evidence type="ECO:0000256" key="9">
    <source>
        <dbReference type="ARBA" id="ARBA00022777"/>
    </source>
</evidence>
<dbReference type="InterPro" id="IPR001611">
    <property type="entry name" value="Leu-rich_rpt"/>
</dbReference>
<evidence type="ECO:0000256" key="1">
    <source>
        <dbReference type="ARBA" id="ARBA00004167"/>
    </source>
</evidence>
<dbReference type="Pfam" id="PF13855">
    <property type="entry name" value="LRR_8"/>
    <property type="match status" value="1"/>
</dbReference>
<dbReference type="InterPro" id="IPR032675">
    <property type="entry name" value="LRR_dom_sf"/>
</dbReference>
<evidence type="ECO:0000256" key="10">
    <source>
        <dbReference type="ARBA" id="ARBA00022989"/>
    </source>
</evidence>
<reference evidence="17" key="1">
    <citation type="submission" date="2013-06" db="EMBL/GenBank/DDBJ databases">
        <authorList>
            <person name="Zhao Q."/>
        </authorList>
    </citation>
    <scope>NUCLEOTIDE SEQUENCE</scope>
    <source>
        <strain evidence="17">cv. W1943</strain>
    </source>
</reference>
<dbReference type="HOGENOM" id="CLU_1436588_0_0_1"/>
<keyword evidence="5" id="KW-0808">Transferase</keyword>
<keyword evidence="7" id="KW-0732">Signal</keyword>
<dbReference type="OMA" id="PNETGRT"/>
<dbReference type="PANTHER" id="PTHR27000:SF756">
    <property type="entry name" value="OS02G0154975 PROTEIN"/>
    <property type="match status" value="1"/>
</dbReference>
<evidence type="ECO:0000256" key="13">
    <source>
        <dbReference type="ARBA" id="ARBA00023180"/>
    </source>
</evidence>
<evidence type="ECO:0000256" key="8">
    <source>
        <dbReference type="ARBA" id="ARBA00022737"/>
    </source>
</evidence>
<dbReference type="STRING" id="4529.A0A0E0NA40"/>
<comment type="subcellular location">
    <subcellularLocation>
        <location evidence="1">Membrane</location>
        <topology evidence="1">Single-pass membrane protein</topology>
    </subcellularLocation>
</comment>
<dbReference type="GO" id="GO:0004674">
    <property type="term" value="F:protein serine/threonine kinase activity"/>
    <property type="evidence" value="ECO:0007669"/>
    <property type="project" value="UniProtKB-KW"/>
</dbReference>
<keyword evidence="13" id="KW-0325">Glycoprotein</keyword>
<keyword evidence="12" id="KW-0675">Receptor</keyword>
<comment type="catalytic activity">
    <reaction evidence="14">
        <text>L-threonyl-[protein] + ATP = O-phospho-L-threonyl-[protein] + ADP + H(+)</text>
        <dbReference type="Rhea" id="RHEA:46608"/>
        <dbReference type="Rhea" id="RHEA-COMP:11060"/>
        <dbReference type="Rhea" id="RHEA-COMP:11605"/>
        <dbReference type="ChEBI" id="CHEBI:15378"/>
        <dbReference type="ChEBI" id="CHEBI:30013"/>
        <dbReference type="ChEBI" id="CHEBI:30616"/>
        <dbReference type="ChEBI" id="CHEBI:61977"/>
        <dbReference type="ChEBI" id="CHEBI:456216"/>
        <dbReference type="EC" id="2.7.11.1"/>
    </reaction>
</comment>
<keyword evidence="6" id="KW-0812">Transmembrane</keyword>
<dbReference type="Gramene" id="ORUFI02G04510.1">
    <property type="protein sequence ID" value="ORUFI02G04510.1"/>
    <property type="gene ID" value="ORUFI02G04510"/>
</dbReference>
<dbReference type="Proteomes" id="UP000008022">
    <property type="component" value="Unassembled WGS sequence"/>
</dbReference>
<dbReference type="EnsemblPlants" id="ORUFI02G04510.1">
    <property type="protein sequence ID" value="ORUFI02G04510.1"/>
    <property type="gene ID" value="ORUFI02G04510"/>
</dbReference>
<keyword evidence="4" id="KW-0433">Leucine-rich repeat</keyword>
<accession>A0A0E0NA40</accession>
<protein>
    <recommendedName>
        <fullName evidence="2">non-specific serine/threonine protein kinase</fullName>
        <ecNumber evidence="2">2.7.11.1</ecNumber>
    </recommendedName>
</protein>
<evidence type="ECO:0000313" key="16">
    <source>
        <dbReference type="EnsemblPlants" id="ORUFI02G04510.1"/>
    </source>
</evidence>
<dbReference type="Pfam" id="PF00560">
    <property type="entry name" value="LRR_1"/>
    <property type="match status" value="1"/>
</dbReference>
<dbReference type="SUPFAM" id="SSF52058">
    <property type="entry name" value="L domain-like"/>
    <property type="match status" value="1"/>
</dbReference>
<dbReference type="Gene3D" id="3.80.10.10">
    <property type="entry name" value="Ribonuclease Inhibitor"/>
    <property type="match status" value="1"/>
</dbReference>
<evidence type="ECO:0000256" key="5">
    <source>
        <dbReference type="ARBA" id="ARBA00022679"/>
    </source>
</evidence>
<evidence type="ECO:0000256" key="12">
    <source>
        <dbReference type="ARBA" id="ARBA00023170"/>
    </source>
</evidence>
<dbReference type="PANTHER" id="PTHR27000">
    <property type="entry name" value="LEUCINE-RICH REPEAT RECEPTOR-LIKE PROTEIN KINASE FAMILY PROTEIN-RELATED"/>
    <property type="match status" value="1"/>
</dbReference>
<sequence length="189" mass="21006">MSGELPSALGNCTSLKIIGIKHNNFIGDIPGSIGQLNRLEELQLDNNRMSRVFPSSLSNFTSLKIINLKHNNFTGELSKVNFSRLPNLKLLDLMSNKFTGEILDSIYRCSNLTTLQLSSNKFYGQLSPRIDNLKSLVFAGYIDKSMSSMVRGTASDWRGRNPETGQTIPSTHYIGKKNSSFLPNETGRT</sequence>
<reference evidence="16" key="2">
    <citation type="submission" date="2015-06" db="UniProtKB">
        <authorList>
            <consortium name="EnsemblPlants"/>
        </authorList>
    </citation>
    <scope>IDENTIFICATION</scope>
</reference>
<keyword evidence="10" id="KW-1133">Transmembrane helix</keyword>
<proteinExistence type="predicted"/>
<keyword evidence="3" id="KW-0723">Serine/threonine-protein kinase</keyword>
<evidence type="ECO:0000313" key="17">
    <source>
        <dbReference type="Proteomes" id="UP000008022"/>
    </source>
</evidence>
<dbReference type="EC" id="2.7.11.1" evidence="2"/>
<evidence type="ECO:0000256" key="14">
    <source>
        <dbReference type="ARBA" id="ARBA00047899"/>
    </source>
</evidence>
<keyword evidence="17" id="KW-1185">Reference proteome</keyword>
<evidence type="ECO:0000256" key="2">
    <source>
        <dbReference type="ARBA" id="ARBA00012513"/>
    </source>
</evidence>
<dbReference type="GO" id="GO:0016020">
    <property type="term" value="C:membrane"/>
    <property type="evidence" value="ECO:0007669"/>
    <property type="project" value="UniProtKB-SubCell"/>
</dbReference>
<dbReference type="FunFam" id="3.80.10.10:FF:000041">
    <property type="entry name" value="LRR receptor-like serine/threonine-protein kinase ERECTA"/>
    <property type="match status" value="1"/>
</dbReference>
<comment type="catalytic activity">
    <reaction evidence="15">
        <text>L-seryl-[protein] + ATP = O-phospho-L-seryl-[protein] + ADP + H(+)</text>
        <dbReference type="Rhea" id="RHEA:17989"/>
        <dbReference type="Rhea" id="RHEA-COMP:9863"/>
        <dbReference type="Rhea" id="RHEA-COMP:11604"/>
        <dbReference type="ChEBI" id="CHEBI:15378"/>
        <dbReference type="ChEBI" id="CHEBI:29999"/>
        <dbReference type="ChEBI" id="CHEBI:30616"/>
        <dbReference type="ChEBI" id="CHEBI:83421"/>
        <dbReference type="ChEBI" id="CHEBI:456216"/>
        <dbReference type="EC" id="2.7.11.1"/>
    </reaction>
</comment>
<keyword evidence="9" id="KW-0418">Kinase</keyword>
<evidence type="ECO:0000256" key="7">
    <source>
        <dbReference type="ARBA" id="ARBA00022729"/>
    </source>
</evidence>
<evidence type="ECO:0000256" key="15">
    <source>
        <dbReference type="ARBA" id="ARBA00048679"/>
    </source>
</evidence>
<evidence type="ECO:0000256" key="3">
    <source>
        <dbReference type="ARBA" id="ARBA00022527"/>
    </source>
</evidence>
<keyword evidence="8" id="KW-0677">Repeat</keyword>